<keyword evidence="1" id="KW-0472">Membrane</keyword>
<feature type="transmembrane region" description="Helical" evidence="1">
    <location>
        <begin position="86"/>
        <end position="106"/>
    </location>
</feature>
<dbReference type="OrthoDB" id="3363151at2759"/>
<feature type="transmembrane region" description="Helical" evidence="1">
    <location>
        <begin position="241"/>
        <end position="264"/>
    </location>
</feature>
<name>A0A9P6VDU3_9HELO</name>
<protein>
    <recommendedName>
        <fullName evidence="4">Acyltransferase 3 domain-containing protein</fullName>
    </recommendedName>
</protein>
<keyword evidence="3" id="KW-1185">Reference proteome</keyword>
<accession>A0A9P6VDU3</accession>
<sequence length="464" mass="53243">MDLSSGFRKGEDSNGLSSFMERAERFKTKSPTVYDQEYLIGFRGFLVIQAFLWVFLQTFVPVAVVASDDVTGEAYQLGLRKSLSVFFWNEYFLYGAVVFLSARSIAIPYIRNPKKEIVARSVMTRGIALWFPIAVSLAIIKIAFTATGGLDPVDGYVTVFKQATNNLSLTVPYMIPNTLAYFNSVFDMLWTTHEFELQAGSTAFPSQTMWIVNCIYSQSYTVYLTMIIIPFTRRKWRVQGAFFFVITAWWCESWAWYSITGLLFCDMVMTMDFKAAAQRGIPIHVPVLGRLQRKNGVAYRIPVWVPAGLCMIAGYTMQFLWVAWRPDLFAEEWKYHSGLYYTAGLNYLYETSHTAARDDIYLILLGFFTLLESYDFMQRFFANRFFVFLGKRSLSYFLVQSTMIYLVGIKTFQSMRGHNSFPGSVIVSFITSLLVTIPVAEAFYRIIQEPSKVLAHKSYDFITS</sequence>
<keyword evidence="1" id="KW-1133">Transmembrane helix</keyword>
<proteinExistence type="predicted"/>
<feature type="transmembrane region" description="Helical" evidence="1">
    <location>
        <begin position="210"/>
        <end position="229"/>
    </location>
</feature>
<organism evidence="2 3">
    <name type="scientific">Hyphodiscus hymeniophilus</name>
    <dbReference type="NCBI Taxonomy" id="353542"/>
    <lineage>
        <taxon>Eukaryota</taxon>
        <taxon>Fungi</taxon>
        <taxon>Dikarya</taxon>
        <taxon>Ascomycota</taxon>
        <taxon>Pezizomycotina</taxon>
        <taxon>Leotiomycetes</taxon>
        <taxon>Helotiales</taxon>
        <taxon>Hyphodiscaceae</taxon>
        <taxon>Hyphodiscus</taxon>
    </lineage>
</organism>
<reference evidence="2" key="1">
    <citation type="submission" date="2019-07" db="EMBL/GenBank/DDBJ databases">
        <title>Hyphodiscus hymeniophilus genome sequencing and assembly.</title>
        <authorList>
            <person name="Kramer G."/>
            <person name="Nodwell J."/>
        </authorList>
    </citation>
    <scope>NUCLEOTIDE SEQUENCE</scope>
    <source>
        <strain evidence="2">ATCC 34498</strain>
    </source>
</reference>
<dbReference type="Proteomes" id="UP000785200">
    <property type="component" value="Unassembled WGS sequence"/>
</dbReference>
<gene>
    <name evidence="2" type="ORF">D0Z07_8555</name>
</gene>
<evidence type="ECO:0008006" key="4">
    <source>
        <dbReference type="Google" id="ProtNLM"/>
    </source>
</evidence>
<keyword evidence="1" id="KW-0812">Transmembrane</keyword>
<feature type="transmembrane region" description="Helical" evidence="1">
    <location>
        <begin position="425"/>
        <end position="447"/>
    </location>
</feature>
<evidence type="ECO:0000256" key="1">
    <source>
        <dbReference type="SAM" id="Phobius"/>
    </source>
</evidence>
<dbReference type="EMBL" id="VNKQ01000018">
    <property type="protein sequence ID" value="KAG0645650.1"/>
    <property type="molecule type" value="Genomic_DNA"/>
</dbReference>
<evidence type="ECO:0000313" key="2">
    <source>
        <dbReference type="EMBL" id="KAG0645650.1"/>
    </source>
</evidence>
<feature type="transmembrane region" description="Helical" evidence="1">
    <location>
        <begin position="45"/>
        <end position="66"/>
    </location>
</feature>
<comment type="caution">
    <text evidence="2">The sequence shown here is derived from an EMBL/GenBank/DDBJ whole genome shotgun (WGS) entry which is preliminary data.</text>
</comment>
<feature type="transmembrane region" description="Helical" evidence="1">
    <location>
        <begin position="303"/>
        <end position="324"/>
    </location>
</feature>
<feature type="transmembrane region" description="Helical" evidence="1">
    <location>
        <begin position="127"/>
        <end position="150"/>
    </location>
</feature>
<dbReference type="AlphaFoldDB" id="A0A9P6VDU3"/>
<feature type="transmembrane region" description="Helical" evidence="1">
    <location>
        <begin position="394"/>
        <end position="413"/>
    </location>
</feature>
<evidence type="ECO:0000313" key="3">
    <source>
        <dbReference type="Proteomes" id="UP000785200"/>
    </source>
</evidence>